<evidence type="ECO:0000313" key="3">
    <source>
        <dbReference type="Proteomes" id="UP001202281"/>
    </source>
</evidence>
<protein>
    <submittedName>
        <fullName evidence="2">UrcA family protein</fullName>
    </submittedName>
</protein>
<feature type="signal peptide" evidence="1">
    <location>
        <begin position="1"/>
        <end position="25"/>
    </location>
</feature>
<keyword evidence="3" id="KW-1185">Reference proteome</keyword>
<accession>A0ABT0BS70</accession>
<dbReference type="RefSeq" id="WP_243921228.1">
    <property type="nucleotide sequence ID" value="NZ_JALHLG010000014.1"/>
</dbReference>
<gene>
    <name evidence="2" type="ORF">MTR66_11825</name>
</gene>
<evidence type="ECO:0000256" key="1">
    <source>
        <dbReference type="SAM" id="SignalP"/>
    </source>
</evidence>
<feature type="chain" id="PRO_5045169428" evidence="1">
    <location>
        <begin position="26"/>
        <end position="107"/>
    </location>
</feature>
<dbReference type="NCBIfam" id="TIGR04433">
    <property type="entry name" value="UrcA_uranyl"/>
    <property type="match status" value="1"/>
</dbReference>
<reference evidence="2 3" key="1">
    <citation type="submission" date="2022-04" db="EMBL/GenBank/DDBJ databases">
        <title>Identification of a novel bacterium isolated from mangrove sediments.</title>
        <authorList>
            <person name="Pan X."/>
        </authorList>
    </citation>
    <scope>NUCLEOTIDE SEQUENCE [LARGE SCALE GENOMIC DNA]</scope>
    <source>
        <strain evidence="2 3">B2638</strain>
    </source>
</reference>
<dbReference type="Proteomes" id="UP001202281">
    <property type="component" value="Unassembled WGS sequence"/>
</dbReference>
<evidence type="ECO:0000313" key="2">
    <source>
        <dbReference type="EMBL" id="MCJ2187499.1"/>
    </source>
</evidence>
<keyword evidence="1" id="KW-0732">Signal</keyword>
<sequence length="107" mass="11314">MFKNTMIAAAVAGLALTAATAPAFAGETSKVRVEYSDLDLTTAKGQRKLERRLDVAARNACGMDRTATGTRIPSTQSRVCYKQATERAKEVMASAIDNATSSTRLGG</sequence>
<dbReference type="InterPro" id="IPR030972">
    <property type="entry name" value="UrcA_uranyl"/>
</dbReference>
<name>A0ABT0BS70_9SPHN</name>
<comment type="caution">
    <text evidence="2">The sequence shown here is derived from an EMBL/GenBank/DDBJ whole genome shotgun (WGS) entry which is preliminary data.</text>
</comment>
<proteinExistence type="predicted"/>
<organism evidence="2 3">
    <name type="scientific">Novosphingobium beihaiensis</name>
    <dbReference type="NCBI Taxonomy" id="2930389"/>
    <lineage>
        <taxon>Bacteria</taxon>
        <taxon>Pseudomonadati</taxon>
        <taxon>Pseudomonadota</taxon>
        <taxon>Alphaproteobacteria</taxon>
        <taxon>Sphingomonadales</taxon>
        <taxon>Sphingomonadaceae</taxon>
        <taxon>Novosphingobium</taxon>
    </lineage>
</organism>
<dbReference type="EMBL" id="JALHLG010000014">
    <property type="protein sequence ID" value="MCJ2187499.1"/>
    <property type="molecule type" value="Genomic_DNA"/>
</dbReference>